<organism evidence="1 2">
    <name type="scientific">Phyllobacterium myrsinacearum</name>
    <dbReference type="NCBI Taxonomy" id="28101"/>
    <lineage>
        <taxon>Bacteria</taxon>
        <taxon>Pseudomonadati</taxon>
        <taxon>Pseudomonadota</taxon>
        <taxon>Alphaproteobacteria</taxon>
        <taxon>Hyphomicrobiales</taxon>
        <taxon>Phyllobacteriaceae</taxon>
        <taxon>Phyllobacterium</taxon>
    </lineage>
</organism>
<evidence type="ECO:0000313" key="1">
    <source>
        <dbReference type="EMBL" id="PRD58608.1"/>
    </source>
</evidence>
<comment type="caution">
    <text evidence="1">The sequence shown here is derived from an EMBL/GenBank/DDBJ whole genome shotgun (WGS) entry which is preliminary data.</text>
</comment>
<sequence>MAHFEYQLHAFDLDSKFGFADGNMFGALLREKLGKLAPNKREVLVECVKRFLLPAIPRRVQTMIVAKGHNPIRLVAGETIDDVEDVTVGIREKDVLQIARELLRRVKA</sequence>
<accession>A0A2S9JZ47</accession>
<reference evidence="1 2" key="1">
    <citation type="submission" date="2018-02" db="EMBL/GenBank/DDBJ databases">
        <title>The draft genome of Phyllobacterium myrsinacearum DSM5892.</title>
        <authorList>
            <person name="Li L."/>
            <person name="Liu L."/>
            <person name="Zhang X."/>
            <person name="Wang T."/>
        </authorList>
    </citation>
    <scope>NUCLEOTIDE SEQUENCE [LARGE SCALE GENOMIC DNA]</scope>
    <source>
        <strain evidence="1 2">DSM 5892</strain>
    </source>
</reference>
<dbReference type="AlphaFoldDB" id="A0A2S9JZ47"/>
<evidence type="ECO:0000313" key="2">
    <source>
        <dbReference type="Proteomes" id="UP000238563"/>
    </source>
</evidence>
<dbReference type="OrthoDB" id="8115446at2"/>
<gene>
    <name evidence="1" type="ORF">C5750_05785</name>
</gene>
<keyword evidence="2" id="KW-1185">Reference proteome</keyword>
<dbReference type="EMBL" id="PVBT01000001">
    <property type="protein sequence ID" value="PRD58608.1"/>
    <property type="molecule type" value="Genomic_DNA"/>
</dbReference>
<protein>
    <submittedName>
        <fullName evidence="1">Uncharacterized protein</fullName>
    </submittedName>
</protein>
<dbReference type="Proteomes" id="UP000238563">
    <property type="component" value="Unassembled WGS sequence"/>
</dbReference>
<name>A0A2S9JZ47_9HYPH</name>
<dbReference type="RefSeq" id="WP_105732834.1">
    <property type="nucleotide sequence ID" value="NZ_PVBT01000001.1"/>
</dbReference>
<proteinExistence type="predicted"/>